<gene>
    <name evidence="3" type="ORF">P3W55_26795</name>
</gene>
<dbReference type="InterPro" id="IPR012223">
    <property type="entry name" value="TEII"/>
</dbReference>
<dbReference type="PANTHER" id="PTHR11487">
    <property type="entry name" value="THIOESTERASE"/>
    <property type="match status" value="1"/>
</dbReference>
<dbReference type="InterPro" id="IPR001031">
    <property type="entry name" value="Thioesterase"/>
</dbReference>
<feature type="domain" description="Thioesterase" evidence="2">
    <location>
        <begin position="28"/>
        <end position="250"/>
    </location>
</feature>
<evidence type="ECO:0000313" key="4">
    <source>
        <dbReference type="Proteomes" id="UP001220662"/>
    </source>
</evidence>
<proteinExistence type="inferred from homology"/>
<evidence type="ECO:0000259" key="2">
    <source>
        <dbReference type="Pfam" id="PF00975"/>
    </source>
</evidence>
<dbReference type="GO" id="GO:0008610">
    <property type="term" value="P:lipid biosynthetic process"/>
    <property type="evidence" value="ECO:0007669"/>
    <property type="project" value="TreeGrafter"/>
</dbReference>
<name>A0AAW6PFE9_9PSED</name>
<comment type="similarity">
    <text evidence="1">Belongs to the thioesterase family.</text>
</comment>
<dbReference type="InterPro" id="IPR029058">
    <property type="entry name" value="AB_hydrolase_fold"/>
</dbReference>
<dbReference type="RefSeq" id="WP_058072341.1">
    <property type="nucleotide sequence ID" value="NZ_JARJLR010000445.1"/>
</dbReference>
<dbReference type="AlphaFoldDB" id="A0AAW6PFE9"/>
<comment type="caution">
    <text evidence="3">The sequence shown here is derived from an EMBL/GenBank/DDBJ whole genome shotgun (WGS) entry which is preliminary data.</text>
</comment>
<dbReference type="Pfam" id="PF00975">
    <property type="entry name" value="Thioesterase"/>
    <property type="match status" value="1"/>
</dbReference>
<dbReference type="Proteomes" id="UP001220662">
    <property type="component" value="Unassembled WGS sequence"/>
</dbReference>
<dbReference type="SUPFAM" id="SSF53474">
    <property type="entry name" value="alpha/beta-Hydrolases"/>
    <property type="match status" value="1"/>
</dbReference>
<dbReference type="EMBL" id="JARJLR010000445">
    <property type="protein sequence ID" value="MDF3845329.1"/>
    <property type="molecule type" value="Genomic_DNA"/>
</dbReference>
<evidence type="ECO:0000313" key="3">
    <source>
        <dbReference type="EMBL" id="MDF3845329.1"/>
    </source>
</evidence>
<evidence type="ECO:0000256" key="1">
    <source>
        <dbReference type="ARBA" id="ARBA00007169"/>
    </source>
</evidence>
<protein>
    <submittedName>
        <fullName evidence="3">Thioesterase domain-containing protein</fullName>
    </submittedName>
</protein>
<sequence length="264" mass="29633">MLSEIRQLQQYQQRWFRRFEPRPKARLRLFCLAHAGGGARFFSDWARLLPEGIELVAIQLPGREERIDEPLISHMTPLVSAIGSALPPWLDRPYAVFGHSMGAAVAHELCLNIQRQGLPLPLHLLVSGREAPSRNHGGQLHRASDEEFLAAIMALGGTPAALLQSPELRALALPILRNDYRLIETYRPSPLRPSVSLPIEVMFGLDDTELHPGDVQDWALESRRGIRLHSFHGGHFYLTPQRRAVLQCISQCLGIHSPAPQEMP</sequence>
<accession>A0AAW6PFE9</accession>
<dbReference type="PANTHER" id="PTHR11487:SF0">
    <property type="entry name" value="S-ACYL FATTY ACID SYNTHASE THIOESTERASE, MEDIUM CHAIN"/>
    <property type="match status" value="1"/>
</dbReference>
<reference evidence="3" key="1">
    <citation type="submission" date="2023-03" db="EMBL/GenBank/DDBJ databases">
        <title>Draft assemblies of triclosan tolerant bacteria isolated from returned activated sludge.</title>
        <authorList>
            <person name="Van Hamelsveld S."/>
        </authorList>
    </citation>
    <scope>NUCLEOTIDE SEQUENCE</scope>
    <source>
        <strain evidence="3">GW210015_S63</strain>
    </source>
</reference>
<dbReference type="Gene3D" id="3.40.50.1820">
    <property type="entry name" value="alpha/beta hydrolase"/>
    <property type="match status" value="1"/>
</dbReference>
<organism evidence="3 4">
    <name type="scientific">Pseudomonas citronellolis</name>
    <dbReference type="NCBI Taxonomy" id="53408"/>
    <lineage>
        <taxon>Bacteria</taxon>
        <taxon>Pseudomonadati</taxon>
        <taxon>Pseudomonadota</taxon>
        <taxon>Gammaproteobacteria</taxon>
        <taxon>Pseudomonadales</taxon>
        <taxon>Pseudomonadaceae</taxon>
        <taxon>Pseudomonas</taxon>
    </lineage>
</organism>